<organism evidence="4 5">
    <name type="scientific">Bordetella genomosp. 13</name>
    <dbReference type="NCBI Taxonomy" id="463040"/>
    <lineage>
        <taxon>Bacteria</taxon>
        <taxon>Pseudomonadati</taxon>
        <taxon>Pseudomonadota</taxon>
        <taxon>Betaproteobacteria</taxon>
        <taxon>Burkholderiales</taxon>
        <taxon>Alcaligenaceae</taxon>
        <taxon>Bordetella</taxon>
    </lineage>
</organism>
<dbReference type="Gene3D" id="2.60.120.1440">
    <property type="match status" value="1"/>
</dbReference>
<evidence type="ECO:0000259" key="2">
    <source>
        <dbReference type="Pfam" id="PF04773"/>
    </source>
</evidence>
<dbReference type="Pfam" id="PF04773">
    <property type="entry name" value="FecR"/>
    <property type="match status" value="1"/>
</dbReference>
<dbReference type="Proteomes" id="UP000194161">
    <property type="component" value="Chromosome"/>
</dbReference>
<evidence type="ECO:0008006" key="6">
    <source>
        <dbReference type="Google" id="ProtNLM"/>
    </source>
</evidence>
<keyword evidence="1" id="KW-0472">Membrane</keyword>
<dbReference type="InterPro" id="IPR006860">
    <property type="entry name" value="FecR"/>
</dbReference>
<keyword evidence="1" id="KW-0812">Transmembrane</keyword>
<dbReference type="AlphaFoldDB" id="A0A1W6ZGI0"/>
<evidence type="ECO:0000313" key="4">
    <source>
        <dbReference type="EMBL" id="ARP96411.1"/>
    </source>
</evidence>
<evidence type="ECO:0000256" key="1">
    <source>
        <dbReference type="SAM" id="Phobius"/>
    </source>
</evidence>
<dbReference type="RefSeq" id="WP_086080063.1">
    <property type="nucleotide sequence ID" value="NZ_CP021111.1"/>
</dbReference>
<evidence type="ECO:0000313" key="5">
    <source>
        <dbReference type="Proteomes" id="UP000194161"/>
    </source>
</evidence>
<dbReference type="PANTHER" id="PTHR30273">
    <property type="entry name" value="PERIPLASMIC SIGNAL SENSOR AND SIGMA FACTOR ACTIVATOR FECR-RELATED"/>
    <property type="match status" value="1"/>
</dbReference>
<keyword evidence="5" id="KW-1185">Reference proteome</keyword>
<dbReference type="STRING" id="463040.CAL15_19785"/>
<dbReference type="GO" id="GO:0016989">
    <property type="term" value="F:sigma factor antagonist activity"/>
    <property type="evidence" value="ECO:0007669"/>
    <property type="project" value="TreeGrafter"/>
</dbReference>
<name>A0A1W6ZGI0_9BORD</name>
<dbReference type="InterPro" id="IPR012373">
    <property type="entry name" value="Ferrdict_sens_TM"/>
</dbReference>
<gene>
    <name evidence="4" type="ORF">CAL15_19785</name>
</gene>
<keyword evidence="1" id="KW-1133">Transmembrane helix</keyword>
<dbReference type="KEGG" id="bgm:CAL15_19785"/>
<reference evidence="4 5" key="1">
    <citation type="submission" date="2017-05" db="EMBL/GenBank/DDBJ databases">
        <title>Complete and WGS of Bordetella genogroups.</title>
        <authorList>
            <person name="Spilker T."/>
            <person name="LiPuma J."/>
        </authorList>
    </citation>
    <scope>NUCLEOTIDE SEQUENCE [LARGE SCALE GENOMIC DNA]</scope>
    <source>
        <strain evidence="4 5">AU7206</strain>
    </source>
</reference>
<sequence length="262" mass="28377">MTSSPNPDQLYRTATAWLARRQSSGWNDADERELQAWLQADPSHEQAYRRMVAAQGGLGDAASSRGAGGVPGGRSVPTQRRSGWGWGWWLASAVGLALAVWLTVSFVLRESSPQFTERVRVEGGQARDWKLPDGSVVSLNSGTEAGVGFYSRRRELVMSQGQGLFRVAYVPRTSFIVRVGNEDVTVDGGRVPIPDTVFDVRSAPGVLEVGVATGKVKVRTVSAGAREEVVLEAGNVIRIDLAQRRHEIAPIAPEAVGAWRTR</sequence>
<evidence type="ECO:0000259" key="3">
    <source>
        <dbReference type="Pfam" id="PF16220"/>
    </source>
</evidence>
<feature type="transmembrane region" description="Helical" evidence="1">
    <location>
        <begin position="86"/>
        <end position="108"/>
    </location>
</feature>
<dbReference type="InterPro" id="IPR032623">
    <property type="entry name" value="FecR_N"/>
</dbReference>
<dbReference type="OrthoDB" id="8617634at2"/>
<dbReference type="Pfam" id="PF16220">
    <property type="entry name" value="DUF4880"/>
    <property type="match status" value="1"/>
</dbReference>
<feature type="domain" description="FecR N-terminal" evidence="3">
    <location>
        <begin position="13"/>
        <end position="52"/>
    </location>
</feature>
<protein>
    <recommendedName>
        <fullName evidence="6">Iron dicitrate transport regulator FecR</fullName>
    </recommendedName>
</protein>
<feature type="domain" description="FecR protein" evidence="2">
    <location>
        <begin position="118"/>
        <end position="217"/>
    </location>
</feature>
<dbReference type="PANTHER" id="PTHR30273:SF2">
    <property type="entry name" value="PROTEIN FECR"/>
    <property type="match status" value="1"/>
</dbReference>
<accession>A0A1W6ZGI0</accession>
<proteinExistence type="predicted"/>
<dbReference type="EMBL" id="CP021111">
    <property type="protein sequence ID" value="ARP96411.1"/>
    <property type="molecule type" value="Genomic_DNA"/>
</dbReference>